<name>A0A5B7IXM3_PORTR</name>
<accession>A0A5B7IXM3</accession>
<keyword evidence="2" id="KW-1185">Reference proteome</keyword>
<proteinExistence type="predicted"/>
<dbReference type="Proteomes" id="UP000324222">
    <property type="component" value="Unassembled WGS sequence"/>
</dbReference>
<protein>
    <submittedName>
        <fullName evidence="1">Uncharacterized protein</fullName>
    </submittedName>
</protein>
<dbReference type="EMBL" id="VSRR010070833">
    <property type="protein sequence ID" value="MPC86217.1"/>
    <property type="molecule type" value="Genomic_DNA"/>
</dbReference>
<gene>
    <name evidence="1" type="ORF">E2C01_081038</name>
</gene>
<comment type="caution">
    <text evidence="1">The sequence shown here is derived from an EMBL/GenBank/DDBJ whole genome shotgun (WGS) entry which is preliminary data.</text>
</comment>
<evidence type="ECO:0000313" key="2">
    <source>
        <dbReference type="Proteomes" id="UP000324222"/>
    </source>
</evidence>
<evidence type="ECO:0000313" key="1">
    <source>
        <dbReference type="EMBL" id="MPC86217.1"/>
    </source>
</evidence>
<reference evidence="1 2" key="1">
    <citation type="submission" date="2019-05" db="EMBL/GenBank/DDBJ databases">
        <title>Another draft genome of Portunus trituberculatus and its Hox gene families provides insights of decapod evolution.</title>
        <authorList>
            <person name="Jeong J.-H."/>
            <person name="Song I."/>
            <person name="Kim S."/>
            <person name="Choi T."/>
            <person name="Kim D."/>
            <person name="Ryu S."/>
            <person name="Kim W."/>
        </authorList>
    </citation>
    <scope>NUCLEOTIDE SEQUENCE [LARGE SCALE GENOMIC DNA]</scope>
    <source>
        <tissue evidence="1">Muscle</tissue>
    </source>
</reference>
<sequence length="95" mass="10410">MREEFCYTTTFLNADPQATTTPFVTALLPIAVPIPSSLQISLSSYLCPKPTQLWSSMRSLFRPESALSWGSASITFSLDPSTSCPCNTCTSKDKH</sequence>
<organism evidence="1 2">
    <name type="scientific">Portunus trituberculatus</name>
    <name type="common">Swimming crab</name>
    <name type="synonym">Neptunus trituberculatus</name>
    <dbReference type="NCBI Taxonomy" id="210409"/>
    <lineage>
        <taxon>Eukaryota</taxon>
        <taxon>Metazoa</taxon>
        <taxon>Ecdysozoa</taxon>
        <taxon>Arthropoda</taxon>
        <taxon>Crustacea</taxon>
        <taxon>Multicrustacea</taxon>
        <taxon>Malacostraca</taxon>
        <taxon>Eumalacostraca</taxon>
        <taxon>Eucarida</taxon>
        <taxon>Decapoda</taxon>
        <taxon>Pleocyemata</taxon>
        <taxon>Brachyura</taxon>
        <taxon>Eubrachyura</taxon>
        <taxon>Portunoidea</taxon>
        <taxon>Portunidae</taxon>
        <taxon>Portuninae</taxon>
        <taxon>Portunus</taxon>
    </lineage>
</organism>
<dbReference type="AlphaFoldDB" id="A0A5B7IXM3"/>